<feature type="transmembrane region" description="Helical" evidence="11">
    <location>
        <begin position="115"/>
        <end position="138"/>
    </location>
</feature>
<dbReference type="AlphaFoldDB" id="A0A7Z3BI21"/>
<dbReference type="Proteomes" id="UP000502549">
    <property type="component" value="Chromosome"/>
</dbReference>
<keyword evidence="5" id="KW-0762">Sugar transport</keyword>
<dbReference type="InterPro" id="IPR000412">
    <property type="entry name" value="ABC_2_transport"/>
</dbReference>
<evidence type="ECO:0000313" key="13">
    <source>
        <dbReference type="EMBL" id="QJP07255.1"/>
    </source>
</evidence>
<dbReference type="PANTHER" id="PTHR30413:SF10">
    <property type="entry name" value="CAPSULE POLYSACCHARIDE EXPORT INNER-MEMBRANE PROTEIN CTRC"/>
    <property type="match status" value="1"/>
</dbReference>
<keyword evidence="3 11" id="KW-0813">Transport</keyword>
<dbReference type="PRINTS" id="PR00164">
    <property type="entry name" value="ABC2TRNSPORT"/>
</dbReference>
<protein>
    <recommendedName>
        <fullName evidence="11">Transport permease protein</fullName>
    </recommendedName>
</protein>
<evidence type="ECO:0000256" key="3">
    <source>
        <dbReference type="ARBA" id="ARBA00022448"/>
    </source>
</evidence>
<feature type="domain" description="ABC transmembrane type-2" evidence="12">
    <location>
        <begin position="36"/>
        <end position="261"/>
    </location>
</feature>
<feature type="transmembrane region" description="Helical" evidence="11">
    <location>
        <begin position="184"/>
        <end position="202"/>
    </location>
</feature>
<dbReference type="GO" id="GO:0015774">
    <property type="term" value="P:polysaccharide transport"/>
    <property type="evidence" value="ECO:0007669"/>
    <property type="project" value="UniProtKB-KW"/>
</dbReference>
<feature type="transmembrane region" description="Helical" evidence="11">
    <location>
        <begin position="239"/>
        <end position="258"/>
    </location>
</feature>
<comment type="subcellular location">
    <subcellularLocation>
        <location evidence="11">Cell inner membrane</location>
        <topology evidence="11">Multi-pass membrane protein</topology>
    </subcellularLocation>
    <subcellularLocation>
        <location evidence="1">Cell membrane</location>
        <topology evidence="1">Multi-pass membrane protein</topology>
    </subcellularLocation>
</comment>
<evidence type="ECO:0000256" key="8">
    <source>
        <dbReference type="ARBA" id="ARBA00022989"/>
    </source>
</evidence>
<feature type="transmembrane region" description="Helical" evidence="11">
    <location>
        <begin position="34"/>
        <end position="54"/>
    </location>
</feature>
<feature type="transmembrane region" description="Helical" evidence="11">
    <location>
        <begin position="150"/>
        <end position="177"/>
    </location>
</feature>
<keyword evidence="14" id="KW-1185">Reference proteome</keyword>
<dbReference type="GO" id="GO:0015920">
    <property type="term" value="P:lipopolysaccharide transport"/>
    <property type="evidence" value="ECO:0007669"/>
    <property type="project" value="TreeGrafter"/>
</dbReference>
<evidence type="ECO:0000256" key="5">
    <source>
        <dbReference type="ARBA" id="ARBA00022597"/>
    </source>
</evidence>
<dbReference type="EMBL" id="CP048833">
    <property type="protein sequence ID" value="QJP07255.1"/>
    <property type="molecule type" value="Genomic_DNA"/>
</dbReference>
<evidence type="ECO:0000259" key="12">
    <source>
        <dbReference type="PROSITE" id="PS51012"/>
    </source>
</evidence>
<evidence type="ECO:0000256" key="10">
    <source>
        <dbReference type="ARBA" id="ARBA00023136"/>
    </source>
</evidence>
<evidence type="ECO:0000256" key="7">
    <source>
        <dbReference type="ARBA" id="ARBA00022903"/>
    </source>
</evidence>
<gene>
    <name evidence="13" type="ORF">G4G71_04905</name>
</gene>
<comment type="similarity">
    <text evidence="2 11">Belongs to the ABC-2 integral membrane protein family.</text>
</comment>
<dbReference type="RefSeq" id="WP_169935780.1">
    <property type="nucleotide sequence ID" value="NZ_CP048833.1"/>
</dbReference>
<accession>A0A7Z3BI21</accession>
<keyword evidence="6 11" id="KW-0812">Transmembrane</keyword>
<keyword evidence="10 11" id="KW-0472">Membrane</keyword>
<organism evidence="13 14">
    <name type="scientific">Pseudomonas multiresinivorans</name>
    <dbReference type="NCBI Taxonomy" id="95301"/>
    <lineage>
        <taxon>Bacteria</taxon>
        <taxon>Pseudomonadati</taxon>
        <taxon>Pseudomonadota</taxon>
        <taxon>Gammaproteobacteria</taxon>
        <taxon>Pseudomonadales</taxon>
        <taxon>Pseudomonadaceae</taxon>
        <taxon>Pseudomonas</taxon>
    </lineage>
</organism>
<sequence length="269" mass="30405">MIRTLIFGIQSFRKNHELIWQLSRREISLRYSGSFLGIIWSFINPLAMLMVYSFVFGTVFKARWGAVATDSHNYTVLLFVGMLFHGLFAECLAKSTTLIVGNSNYVKKVIFPLDILPWTVIGAALFHFLTGLIVLSGLQLFLTHELNWTVVYLPMILIPFILFLVGLSWLVSALGVYFRDINQVVGMVTAIMMFLSPVFYSIESIPEKFRPYMLANPLTLVIEQGRQLLIYGSAPTLEATLTISAIGLLSALLGLWFFNKTRRGFSDVL</sequence>
<keyword evidence="9" id="KW-0625">Polysaccharide transport</keyword>
<dbReference type="GO" id="GO:0140359">
    <property type="term" value="F:ABC-type transporter activity"/>
    <property type="evidence" value="ECO:0007669"/>
    <property type="project" value="InterPro"/>
</dbReference>
<proteinExistence type="inferred from homology"/>
<dbReference type="InterPro" id="IPR047817">
    <property type="entry name" value="ABC2_TM_bact-type"/>
</dbReference>
<dbReference type="KEGG" id="pmui:G4G71_04905"/>
<keyword evidence="4 11" id="KW-1003">Cell membrane</keyword>
<dbReference type="GO" id="GO:0043190">
    <property type="term" value="C:ATP-binding cassette (ABC) transporter complex"/>
    <property type="evidence" value="ECO:0007669"/>
    <property type="project" value="InterPro"/>
</dbReference>
<evidence type="ECO:0000256" key="11">
    <source>
        <dbReference type="RuleBase" id="RU361157"/>
    </source>
</evidence>
<name>A0A7Z3BI21_9PSED</name>
<keyword evidence="8 11" id="KW-1133">Transmembrane helix</keyword>
<evidence type="ECO:0000256" key="2">
    <source>
        <dbReference type="ARBA" id="ARBA00007783"/>
    </source>
</evidence>
<reference evidence="13 14" key="1">
    <citation type="submission" date="2020-02" db="EMBL/GenBank/DDBJ databases">
        <title>Complete genome sequence of Pseudomonas multiresinivorans ORNL1.</title>
        <authorList>
            <person name="Podar M."/>
        </authorList>
    </citation>
    <scope>NUCLEOTIDE SEQUENCE [LARGE SCALE GENOMIC DNA]</scope>
    <source>
        <strain evidence="14">populi</strain>
    </source>
</reference>
<keyword evidence="7" id="KW-0972">Capsule biogenesis/degradation</keyword>
<dbReference type="Pfam" id="PF01061">
    <property type="entry name" value="ABC2_membrane"/>
    <property type="match status" value="1"/>
</dbReference>
<dbReference type="InterPro" id="IPR013525">
    <property type="entry name" value="ABC2_TM"/>
</dbReference>
<feature type="transmembrane region" description="Helical" evidence="11">
    <location>
        <begin position="74"/>
        <end position="94"/>
    </location>
</feature>
<evidence type="ECO:0000256" key="6">
    <source>
        <dbReference type="ARBA" id="ARBA00022692"/>
    </source>
</evidence>
<dbReference type="PROSITE" id="PS51012">
    <property type="entry name" value="ABC_TM2"/>
    <property type="match status" value="1"/>
</dbReference>
<evidence type="ECO:0000256" key="4">
    <source>
        <dbReference type="ARBA" id="ARBA00022475"/>
    </source>
</evidence>
<dbReference type="PANTHER" id="PTHR30413">
    <property type="entry name" value="INNER MEMBRANE TRANSPORT PERMEASE"/>
    <property type="match status" value="1"/>
</dbReference>
<evidence type="ECO:0000313" key="14">
    <source>
        <dbReference type="Proteomes" id="UP000502549"/>
    </source>
</evidence>
<dbReference type="PIRSF" id="PIRSF006648">
    <property type="entry name" value="DrrB"/>
    <property type="match status" value="1"/>
</dbReference>
<evidence type="ECO:0000256" key="1">
    <source>
        <dbReference type="ARBA" id="ARBA00004651"/>
    </source>
</evidence>
<evidence type="ECO:0000256" key="9">
    <source>
        <dbReference type="ARBA" id="ARBA00023047"/>
    </source>
</evidence>